<dbReference type="AlphaFoldDB" id="A0A640VU19"/>
<sequence>MAKFDINTMSESSVLDLVELKPEIQVDPEYQRPGGVWSLYKKQLFIDSLINRYDIPKFYFHYLIGPNAIEGKRYAVIDGRQRLEAIWDFVEGKFALGADFSAQDNPDVAAANMTYSELSDKYPRVLSKLHTRSLPVQVIIADELDFIEDMFTRLNEATPLNAAEKRNAFGGPLPTIFRDIAALPFFTNKVKVSGTRYRYHDLAAKLLYLEHVGEFVDTKKASLDAFVKDSKAGKVSVAQATVGHVIAVLTKMAEVFADSDVLLKSSGMVVVYYLLFSKLLSENASINFGRAELSGFEDIRRDNRAKFAAEEDGVDFKLIEFDELAQSSNDGAAIQRRYEVLREHVT</sequence>
<proteinExistence type="predicted"/>
<name>A0A640VU19_9RHOB</name>
<dbReference type="Pfam" id="PF03235">
    <property type="entry name" value="GmrSD_N"/>
    <property type="match status" value="1"/>
</dbReference>
<keyword evidence="3" id="KW-1185">Reference proteome</keyword>
<gene>
    <name evidence="2" type="ORF">So717_21380</name>
</gene>
<comment type="caution">
    <text evidence="2">The sequence shown here is derived from an EMBL/GenBank/DDBJ whole genome shotgun (WGS) entry which is preliminary data.</text>
</comment>
<protein>
    <recommendedName>
        <fullName evidence="1">GmrSD restriction endonucleases N-terminal domain-containing protein</fullName>
    </recommendedName>
</protein>
<dbReference type="PANTHER" id="PTHR39639:SF1">
    <property type="entry name" value="DUF262 DOMAIN-CONTAINING PROTEIN"/>
    <property type="match status" value="1"/>
</dbReference>
<evidence type="ECO:0000313" key="3">
    <source>
        <dbReference type="Proteomes" id="UP000436522"/>
    </source>
</evidence>
<dbReference type="OrthoDB" id="9787127at2"/>
<evidence type="ECO:0000259" key="1">
    <source>
        <dbReference type="Pfam" id="PF03235"/>
    </source>
</evidence>
<dbReference type="EMBL" id="BLIV01000003">
    <property type="protein sequence ID" value="GFE50385.1"/>
    <property type="molecule type" value="Genomic_DNA"/>
</dbReference>
<organism evidence="2 3">
    <name type="scientific">Roseobacter cerasinus</name>
    <dbReference type="NCBI Taxonomy" id="2602289"/>
    <lineage>
        <taxon>Bacteria</taxon>
        <taxon>Pseudomonadati</taxon>
        <taxon>Pseudomonadota</taxon>
        <taxon>Alphaproteobacteria</taxon>
        <taxon>Rhodobacterales</taxon>
        <taxon>Roseobacteraceae</taxon>
        <taxon>Roseobacter</taxon>
    </lineage>
</organism>
<evidence type="ECO:0000313" key="2">
    <source>
        <dbReference type="EMBL" id="GFE50385.1"/>
    </source>
</evidence>
<reference evidence="2 3" key="1">
    <citation type="submission" date="2019-12" db="EMBL/GenBank/DDBJ databases">
        <title>Roseobacter cerasinus sp. nov., isolated from seawater around aquaculture.</title>
        <authorList>
            <person name="Muramatsu S."/>
            <person name="Takabe Y."/>
            <person name="Mori K."/>
            <person name="Takaichi S."/>
            <person name="Hanada S."/>
        </authorList>
    </citation>
    <scope>NUCLEOTIDE SEQUENCE [LARGE SCALE GENOMIC DNA]</scope>
    <source>
        <strain evidence="2 3">AI77</strain>
    </source>
</reference>
<accession>A0A640VU19</accession>
<feature type="domain" description="GmrSD restriction endonucleases N-terminal" evidence="1">
    <location>
        <begin position="26"/>
        <end position="169"/>
    </location>
</feature>
<dbReference type="RefSeq" id="WP_159977022.1">
    <property type="nucleotide sequence ID" value="NZ_BLIV01000003.1"/>
</dbReference>
<dbReference type="InterPro" id="IPR004919">
    <property type="entry name" value="GmrSD_N"/>
</dbReference>
<dbReference type="Proteomes" id="UP000436522">
    <property type="component" value="Unassembled WGS sequence"/>
</dbReference>
<dbReference type="PANTHER" id="PTHR39639">
    <property type="entry name" value="CHROMOSOME 16, WHOLE GENOME SHOTGUN SEQUENCE"/>
    <property type="match status" value="1"/>
</dbReference>